<dbReference type="CDD" id="cd03817">
    <property type="entry name" value="GT4_UGDG-like"/>
    <property type="match status" value="1"/>
</dbReference>
<dbReference type="Gene3D" id="3.40.50.2000">
    <property type="entry name" value="Glycogen Phosphorylase B"/>
    <property type="match status" value="2"/>
</dbReference>
<protein>
    <submittedName>
        <fullName evidence="3">Glycosyltransferase family 4 protein</fullName>
    </submittedName>
</protein>
<comment type="caution">
    <text evidence="3">The sequence shown here is derived from an EMBL/GenBank/DDBJ whole genome shotgun (WGS) entry which is preliminary data.</text>
</comment>
<feature type="domain" description="Glycosyltransferase subfamily 4-like N-terminal" evidence="2">
    <location>
        <begin position="14"/>
        <end position="188"/>
    </location>
</feature>
<dbReference type="InterPro" id="IPR001296">
    <property type="entry name" value="Glyco_trans_1"/>
</dbReference>
<evidence type="ECO:0000313" key="3">
    <source>
        <dbReference type="EMBL" id="HIU22378.1"/>
    </source>
</evidence>
<organism evidence="3 4">
    <name type="scientific">Candidatus Fimihabitans intestinipullorum</name>
    <dbReference type="NCBI Taxonomy" id="2840820"/>
    <lineage>
        <taxon>Bacteria</taxon>
        <taxon>Bacillati</taxon>
        <taxon>Mycoplasmatota</taxon>
        <taxon>Mycoplasmatota incertae sedis</taxon>
        <taxon>Candidatus Fimihabitans</taxon>
    </lineage>
</organism>
<reference evidence="3" key="1">
    <citation type="submission" date="2020-10" db="EMBL/GenBank/DDBJ databases">
        <authorList>
            <person name="Gilroy R."/>
        </authorList>
    </citation>
    <scope>NUCLEOTIDE SEQUENCE</scope>
    <source>
        <strain evidence="3">CHK197-8231</strain>
    </source>
</reference>
<dbReference type="PANTHER" id="PTHR45947">
    <property type="entry name" value="SULFOQUINOVOSYL TRANSFERASE SQD2"/>
    <property type="match status" value="1"/>
</dbReference>
<evidence type="ECO:0000313" key="4">
    <source>
        <dbReference type="Proteomes" id="UP000824087"/>
    </source>
</evidence>
<dbReference type="Pfam" id="PF00534">
    <property type="entry name" value="Glycos_transf_1"/>
    <property type="match status" value="1"/>
</dbReference>
<dbReference type="PANTHER" id="PTHR45947:SF3">
    <property type="entry name" value="SULFOQUINOVOSYL TRANSFERASE SQD2"/>
    <property type="match status" value="1"/>
</dbReference>
<feature type="domain" description="Glycosyl transferase family 1" evidence="1">
    <location>
        <begin position="199"/>
        <end position="364"/>
    </location>
</feature>
<dbReference type="InterPro" id="IPR028098">
    <property type="entry name" value="Glyco_trans_4-like_N"/>
</dbReference>
<reference evidence="3" key="2">
    <citation type="journal article" date="2021" name="PeerJ">
        <title>Extensive microbial diversity within the chicken gut microbiome revealed by metagenomics and culture.</title>
        <authorList>
            <person name="Gilroy R."/>
            <person name="Ravi A."/>
            <person name="Getino M."/>
            <person name="Pursley I."/>
            <person name="Horton D.L."/>
            <person name="Alikhan N.F."/>
            <person name="Baker D."/>
            <person name="Gharbi K."/>
            <person name="Hall N."/>
            <person name="Watson M."/>
            <person name="Adriaenssens E.M."/>
            <person name="Foster-Nyarko E."/>
            <person name="Jarju S."/>
            <person name="Secka A."/>
            <person name="Antonio M."/>
            <person name="Oren A."/>
            <person name="Chaudhuri R.R."/>
            <person name="La Ragione R."/>
            <person name="Hildebrand F."/>
            <person name="Pallen M.J."/>
        </authorList>
    </citation>
    <scope>NUCLEOTIDE SEQUENCE</scope>
    <source>
        <strain evidence="3">CHK197-8231</strain>
    </source>
</reference>
<evidence type="ECO:0000259" key="1">
    <source>
        <dbReference type="Pfam" id="PF00534"/>
    </source>
</evidence>
<dbReference type="SUPFAM" id="SSF53756">
    <property type="entry name" value="UDP-Glycosyltransferase/glycogen phosphorylase"/>
    <property type="match status" value="1"/>
</dbReference>
<gene>
    <name evidence="3" type="ORF">IAD49_02220</name>
</gene>
<accession>A0A9D1HTN8</accession>
<proteinExistence type="predicted"/>
<dbReference type="EMBL" id="DVML01000012">
    <property type="protein sequence ID" value="HIU22378.1"/>
    <property type="molecule type" value="Genomic_DNA"/>
</dbReference>
<dbReference type="GO" id="GO:0016758">
    <property type="term" value="F:hexosyltransferase activity"/>
    <property type="evidence" value="ECO:0007669"/>
    <property type="project" value="TreeGrafter"/>
</dbReference>
<dbReference type="Proteomes" id="UP000824087">
    <property type="component" value="Unassembled WGS sequence"/>
</dbReference>
<evidence type="ECO:0000259" key="2">
    <source>
        <dbReference type="Pfam" id="PF13439"/>
    </source>
</evidence>
<sequence length="412" mass="47166">MRIGIFTDTYPPFINGVSTSIVMLEHALEEKGHEVFIVTVNNENMSYKYENENKIIRIPGIPIGIYDYRLSGVYPIRAVEKIKKWNLDIIHSHTEFGIGTFARIMAHQLDIPLVHTYHTMYEDYVHYITKGYFNRASKKIVEYLTKFYCDKTATELIVPTKKAYDLFKEKYKVDRNVHIVPTGIEISRFYKENYKKKDITALRKKLEIGPDDFVILFVGRLGHEKSVDLLIEGQVGLLKTDPHCKLVIIGDGPDAGDYKELARKLRVQDSVIFTGKVPWEEVPKYYQLADVFATASRTETQGLTVIEAMAASVPVVAADDDSFRNVVIDDLNGYLFANKKEYKKYVRKLMGDPNLKKRMSDQARISAEPHSAKYFAEKVLDVYQTALEGSGAHKRNFFGKAKDVVKKGFYGK</sequence>
<dbReference type="InterPro" id="IPR050194">
    <property type="entry name" value="Glycosyltransferase_grp1"/>
</dbReference>
<dbReference type="AlphaFoldDB" id="A0A9D1HTN8"/>
<dbReference type="Pfam" id="PF13439">
    <property type="entry name" value="Glyco_transf_4"/>
    <property type="match status" value="1"/>
</dbReference>
<name>A0A9D1HTN8_9BACT</name>